<protein>
    <submittedName>
        <fullName evidence="1">Uncharacterized protein</fullName>
    </submittedName>
</protein>
<evidence type="ECO:0000313" key="1">
    <source>
        <dbReference type="EMBL" id="PRQ57335.1"/>
    </source>
</evidence>
<sequence>MLLEASCIFKLLSFRRKERRKHLYPFTEKSIKLLMDKKQKAEKSLKIEKEMTQSQANELASLRHATLSSILVNHLLL</sequence>
<organism evidence="1 2">
    <name type="scientific">Rosa chinensis</name>
    <name type="common">China rose</name>
    <dbReference type="NCBI Taxonomy" id="74649"/>
    <lineage>
        <taxon>Eukaryota</taxon>
        <taxon>Viridiplantae</taxon>
        <taxon>Streptophyta</taxon>
        <taxon>Embryophyta</taxon>
        <taxon>Tracheophyta</taxon>
        <taxon>Spermatophyta</taxon>
        <taxon>Magnoliopsida</taxon>
        <taxon>eudicotyledons</taxon>
        <taxon>Gunneridae</taxon>
        <taxon>Pentapetalae</taxon>
        <taxon>rosids</taxon>
        <taxon>fabids</taxon>
        <taxon>Rosales</taxon>
        <taxon>Rosaceae</taxon>
        <taxon>Rosoideae</taxon>
        <taxon>Rosoideae incertae sedis</taxon>
        <taxon>Rosa</taxon>
    </lineage>
</organism>
<accession>A0A2P6SF79</accession>
<gene>
    <name evidence="1" type="ORF">RchiOBHm_Chr1g0347201</name>
</gene>
<dbReference type="EMBL" id="PDCK01000039">
    <property type="protein sequence ID" value="PRQ57335.1"/>
    <property type="molecule type" value="Genomic_DNA"/>
</dbReference>
<dbReference type="Proteomes" id="UP000238479">
    <property type="component" value="Chromosome 1"/>
</dbReference>
<dbReference type="Gramene" id="PRQ57335">
    <property type="protein sequence ID" value="PRQ57335"/>
    <property type="gene ID" value="RchiOBHm_Chr1g0347201"/>
</dbReference>
<name>A0A2P6SF79_ROSCH</name>
<proteinExistence type="predicted"/>
<keyword evidence="2" id="KW-1185">Reference proteome</keyword>
<comment type="caution">
    <text evidence="1">The sequence shown here is derived from an EMBL/GenBank/DDBJ whole genome shotgun (WGS) entry which is preliminary data.</text>
</comment>
<dbReference type="AlphaFoldDB" id="A0A2P6SF79"/>
<evidence type="ECO:0000313" key="2">
    <source>
        <dbReference type="Proteomes" id="UP000238479"/>
    </source>
</evidence>
<reference evidence="1 2" key="1">
    <citation type="journal article" date="2018" name="Nat. Genet.">
        <title>The Rosa genome provides new insights in the design of modern roses.</title>
        <authorList>
            <person name="Bendahmane M."/>
        </authorList>
    </citation>
    <scope>NUCLEOTIDE SEQUENCE [LARGE SCALE GENOMIC DNA]</scope>
    <source>
        <strain evidence="2">cv. Old Blush</strain>
    </source>
</reference>